<reference evidence="2" key="1">
    <citation type="submission" date="2022-12" db="EMBL/GenBank/DDBJ databases">
        <authorList>
            <person name="Alioto T."/>
            <person name="Alioto T."/>
            <person name="Gomez Garrido J."/>
        </authorList>
    </citation>
    <scope>NUCLEOTIDE SEQUENCE</scope>
</reference>
<evidence type="ECO:0000256" key="1">
    <source>
        <dbReference type="SAM" id="MobiDB-lite"/>
    </source>
</evidence>
<dbReference type="Proteomes" id="UP001178461">
    <property type="component" value="Chromosome 9"/>
</dbReference>
<gene>
    <name evidence="2" type="ORF">PODLI_1B007893</name>
</gene>
<name>A0AA35KWB1_9SAUR</name>
<dbReference type="EMBL" id="OX395134">
    <property type="protein sequence ID" value="CAI5784864.1"/>
    <property type="molecule type" value="Genomic_DNA"/>
</dbReference>
<accession>A0AA35KWB1</accession>
<proteinExistence type="predicted"/>
<feature type="compositionally biased region" description="Basic and acidic residues" evidence="1">
    <location>
        <begin position="1"/>
        <end position="16"/>
    </location>
</feature>
<feature type="region of interest" description="Disordered" evidence="1">
    <location>
        <begin position="1"/>
        <end position="66"/>
    </location>
</feature>
<organism evidence="2 3">
    <name type="scientific">Podarcis lilfordi</name>
    <name type="common">Lilford's wall lizard</name>
    <dbReference type="NCBI Taxonomy" id="74358"/>
    <lineage>
        <taxon>Eukaryota</taxon>
        <taxon>Metazoa</taxon>
        <taxon>Chordata</taxon>
        <taxon>Craniata</taxon>
        <taxon>Vertebrata</taxon>
        <taxon>Euteleostomi</taxon>
        <taxon>Lepidosauria</taxon>
        <taxon>Squamata</taxon>
        <taxon>Bifurcata</taxon>
        <taxon>Unidentata</taxon>
        <taxon>Episquamata</taxon>
        <taxon>Laterata</taxon>
        <taxon>Lacertibaenia</taxon>
        <taxon>Lacertidae</taxon>
        <taxon>Podarcis</taxon>
    </lineage>
</organism>
<evidence type="ECO:0000313" key="2">
    <source>
        <dbReference type="EMBL" id="CAI5784864.1"/>
    </source>
</evidence>
<sequence>MTQREEDLRLPSDGGRRAGVARKARGAGGVALSPSPSEPRGGRAPPVPAAAAAAAPPLPERRLPSLPAALATAVPLHARRRRRLAQPE</sequence>
<dbReference type="AlphaFoldDB" id="A0AA35KWB1"/>
<protein>
    <submittedName>
        <fullName evidence="2">Uncharacterized protein</fullName>
    </submittedName>
</protein>
<evidence type="ECO:0000313" key="3">
    <source>
        <dbReference type="Proteomes" id="UP001178461"/>
    </source>
</evidence>
<keyword evidence="3" id="KW-1185">Reference proteome</keyword>